<dbReference type="SUPFAM" id="SSF53474">
    <property type="entry name" value="alpha/beta-Hydrolases"/>
    <property type="match status" value="1"/>
</dbReference>
<gene>
    <name evidence="1" type="ORF">DCM90_05080</name>
</gene>
<evidence type="ECO:0000313" key="2">
    <source>
        <dbReference type="Proteomes" id="UP000245080"/>
    </source>
</evidence>
<dbReference type="InterPro" id="IPR029058">
    <property type="entry name" value="AB_hydrolase_fold"/>
</dbReference>
<dbReference type="OrthoDB" id="503948at2"/>
<name>A0A2V1N1U1_9LACO</name>
<protein>
    <submittedName>
        <fullName evidence="1">Alpha/beta hydrolase</fullName>
    </submittedName>
</protein>
<keyword evidence="1" id="KW-0378">Hydrolase</keyword>
<dbReference type="Gene3D" id="3.40.50.1820">
    <property type="entry name" value="alpha/beta hydrolase"/>
    <property type="match status" value="1"/>
</dbReference>
<dbReference type="AlphaFoldDB" id="A0A2V1N1U1"/>
<comment type="caution">
    <text evidence="1">The sequence shown here is derived from an EMBL/GenBank/DDBJ whole genome shotgun (WGS) entry which is preliminary data.</text>
</comment>
<proteinExistence type="predicted"/>
<organism evidence="1 2">
    <name type="scientific">Levilactobacillus bambusae</name>
    <dbReference type="NCBI Taxonomy" id="2024736"/>
    <lineage>
        <taxon>Bacteria</taxon>
        <taxon>Bacillati</taxon>
        <taxon>Bacillota</taxon>
        <taxon>Bacilli</taxon>
        <taxon>Lactobacillales</taxon>
        <taxon>Lactobacillaceae</taxon>
        <taxon>Levilactobacillus</taxon>
    </lineage>
</organism>
<dbReference type="Pfam" id="PF06028">
    <property type="entry name" value="DUF915"/>
    <property type="match status" value="1"/>
</dbReference>
<dbReference type="EMBL" id="QCXQ01000002">
    <property type="protein sequence ID" value="PWG00306.1"/>
    <property type="molecule type" value="Genomic_DNA"/>
</dbReference>
<accession>A0A2V1N1U1</accession>
<keyword evidence="2" id="KW-1185">Reference proteome</keyword>
<dbReference type="GO" id="GO:0016787">
    <property type="term" value="F:hydrolase activity"/>
    <property type="evidence" value="ECO:0007669"/>
    <property type="project" value="UniProtKB-KW"/>
</dbReference>
<dbReference type="RefSeq" id="WP_109250253.1">
    <property type="nucleotide sequence ID" value="NZ_QCXQ01000002.1"/>
</dbReference>
<dbReference type="Proteomes" id="UP000245080">
    <property type="component" value="Unassembled WGS sequence"/>
</dbReference>
<sequence length="284" mass="31981">MKQRKWWIGLVVLIVAMVSAICFQLGRRESNSVQPSADGVPTFYLHGYGGSANSTNGMIDYAVQHNGATKVIQAVVAPNGKVTLRGRWTGQVTHPIVQVVYQNPRQRNFKTDGRWFRNVLLAVKKQHSFSRFNAVAHSMGNMSLMYETLFDSHESGMPQLQKEVNIAGHFDGIVQLDDRPNQNSLAANGKPKIMDSTYRELLANQNQFPKNQVDILNVYGNLRNGTNSDGDVTNVSSRSLYYLVGKRAKSYTELQFNGPSAQHSRLHENQRVDKAIGSYLYRRY</sequence>
<evidence type="ECO:0000313" key="1">
    <source>
        <dbReference type="EMBL" id="PWG00306.1"/>
    </source>
</evidence>
<reference evidence="1 2" key="1">
    <citation type="journal article" date="2018" name="Int. J. Syst. Evol. Microbiol.">
        <title>Lactobacillus bambusae sp. nov., isolated from a traditional fermented Ma-bamboo shoots of Taiwan.</title>
        <authorList>
            <person name="Wang L.-T."/>
        </authorList>
    </citation>
    <scope>NUCLEOTIDE SEQUENCE [LARGE SCALE GENOMIC DNA]</scope>
    <source>
        <strain evidence="1 2">BS-W1</strain>
    </source>
</reference>
<dbReference type="InterPro" id="IPR010315">
    <property type="entry name" value="DUF915_hydro-like"/>
</dbReference>